<keyword evidence="1" id="KW-0472">Membrane</keyword>
<gene>
    <name evidence="2" type="ORF">AWC14_19315</name>
</gene>
<organism evidence="2 3">
    <name type="scientific">Mycobacterium kyorinense</name>
    <dbReference type="NCBI Taxonomy" id="487514"/>
    <lineage>
        <taxon>Bacteria</taxon>
        <taxon>Bacillati</taxon>
        <taxon>Actinomycetota</taxon>
        <taxon>Actinomycetes</taxon>
        <taxon>Mycobacteriales</taxon>
        <taxon>Mycobacteriaceae</taxon>
        <taxon>Mycobacterium</taxon>
    </lineage>
</organism>
<accession>A0A1X1YIY8</accession>
<evidence type="ECO:0000313" key="3">
    <source>
        <dbReference type="Proteomes" id="UP000193487"/>
    </source>
</evidence>
<feature type="transmembrane region" description="Helical" evidence="1">
    <location>
        <begin position="147"/>
        <end position="170"/>
    </location>
</feature>
<feature type="transmembrane region" description="Helical" evidence="1">
    <location>
        <begin position="182"/>
        <end position="205"/>
    </location>
</feature>
<keyword evidence="3" id="KW-1185">Reference proteome</keyword>
<feature type="transmembrane region" description="Helical" evidence="1">
    <location>
        <begin position="12"/>
        <end position="30"/>
    </location>
</feature>
<proteinExistence type="predicted"/>
<keyword evidence="1" id="KW-1133">Transmembrane helix</keyword>
<feature type="transmembrane region" description="Helical" evidence="1">
    <location>
        <begin position="106"/>
        <end position="127"/>
    </location>
</feature>
<evidence type="ECO:0000256" key="1">
    <source>
        <dbReference type="SAM" id="Phobius"/>
    </source>
</evidence>
<name>A0A1X1YIY8_9MYCO</name>
<keyword evidence="1" id="KW-0812">Transmembrane</keyword>
<sequence length="206" mass="22361">MFHEFPPVWRWSLVVVTAIALGISLIRLGWRRSTQQTTGFYATDCESDAGHAVMLTGMLIMFAAPRAPIPVSAWRSVFTIAVGCFAVLLVARVVQWRTQPPADRRSDHIAAAGYHLVVAAAMLYMTFGSEPMPAMPGMHHTQLPLPALAWALVVLLIADAIIQVVAATTLRMPSGTGTRLPPSIRIAVFPQTVMDVAMAIMLVAML</sequence>
<evidence type="ECO:0008006" key="4">
    <source>
        <dbReference type="Google" id="ProtNLM"/>
    </source>
</evidence>
<feature type="transmembrane region" description="Helical" evidence="1">
    <location>
        <begin position="73"/>
        <end position="94"/>
    </location>
</feature>
<feature type="transmembrane region" description="Helical" evidence="1">
    <location>
        <begin position="50"/>
        <end position="67"/>
    </location>
</feature>
<reference evidence="2 3" key="1">
    <citation type="submission" date="2016-01" db="EMBL/GenBank/DDBJ databases">
        <title>The new phylogeny of the genus Mycobacterium.</title>
        <authorList>
            <person name="Tarcisio F."/>
            <person name="Conor M."/>
            <person name="Antonella G."/>
            <person name="Elisabetta G."/>
            <person name="Giulia F.S."/>
            <person name="Sara T."/>
            <person name="Anna F."/>
            <person name="Clotilde B."/>
            <person name="Roberto B."/>
            <person name="Veronica D.S."/>
            <person name="Fabio R."/>
            <person name="Monica P."/>
            <person name="Olivier J."/>
            <person name="Enrico T."/>
            <person name="Nicola S."/>
        </authorList>
    </citation>
    <scope>NUCLEOTIDE SEQUENCE [LARGE SCALE GENOMIC DNA]</scope>
    <source>
        <strain evidence="2 3">DSM 45166</strain>
    </source>
</reference>
<dbReference type="InterPro" id="IPR033458">
    <property type="entry name" value="DUF5134"/>
</dbReference>
<evidence type="ECO:0000313" key="2">
    <source>
        <dbReference type="EMBL" id="ORW11067.1"/>
    </source>
</evidence>
<protein>
    <recommendedName>
        <fullName evidence="4">DUF5134 domain-containing protein</fullName>
    </recommendedName>
</protein>
<comment type="caution">
    <text evidence="2">The sequence shown here is derived from an EMBL/GenBank/DDBJ whole genome shotgun (WGS) entry which is preliminary data.</text>
</comment>
<dbReference type="Pfam" id="PF17197">
    <property type="entry name" value="DUF5134"/>
    <property type="match status" value="1"/>
</dbReference>
<dbReference type="AlphaFoldDB" id="A0A1X1YIY8"/>
<dbReference type="Proteomes" id="UP000193487">
    <property type="component" value="Unassembled WGS sequence"/>
</dbReference>
<dbReference type="EMBL" id="LQPE01000010">
    <property type="protein sequence ID" value="ORW11067.1"/>
    <property type="molecule type" value="Genomic_DNA"/>
</dbReference>